<evidence type="ECO:0000256" key="2">
    <source>
        <dbReference type="ARBA" id="ARBA00023163"/>
    </source>
</evidence>
<dbReference type="InterPro" id="IPR000485">
    <property type="entry name" value="AsnC-type_HTH_dom"/>
</dbReference>
<dbReference type="Pfam" id="PF08220">
    <property type="entry name" value="HTH_DeoR"/>
    <property type="match status" value="1"/>
</dbReference>
<dbReference type="PANTHER" id="PTHR30363">
    <property type="entry name" value="HTH-TYPE TRANSCRIPTIONAL REGULATOR SRLR-RELATED"/>
    <property type="match status" value="1"/>
</dbReference>
<dbReference type="Gene3D" id="3.40.50.1360">
    <property type="match status" value="1"/>
</dbReference>
<evidence type="ECO:0000313" key="5">
    <source>
        <dbReference type="Proteomes" id="UP000245202"/>
    </source>
</evidence>
<evidence type="ECO:0000256" key="1">
    <source>
        <dbReference type="ARBA" id="ARBA00023015"/>
    </source>
</evidence>
<dbReference type="GO" id="GO:0003700">
    <property type="term" value="F:DNA-binding transcription factor activity"/>
    <property type="evidence" value="ECO:0007669"/>
    <property type="project" value="InterPro"/>
</dbReference>
<evidence type="ECO:0000259" key="3">
    <source>
        <dbReference type="PROSITE" id="PS51000"/>
    </source>
</evidence>
<dbReference type="InterPro" id="IPR036388">
    <property type="entry name" value="WH-like_DNA-bd_sf"/>
</dbReference>
<proteinExistence type="predicted"/>
<keyword evidence="1" id="KW-0805">Transcription regulation</keyword>
<dbReference type="PROSITE" id="PS51000">
    <property type="entry name" value="HTH_DEOR_2"/>
    <property type="match status" value="1"/>
</dbReference>
<protein>
    <recommendedName>
        <fullName evidence="3">HTH deoR-type domain-containing protein</fullName>
    </recommendedName>
</protein>
<dbReference type="InterPro" id="IPR001034">
    <property type="entry name" value="DeoR_HTH"/>
</dbReference>
<sequence length="262" mass="29428">MNEPVMKDIDIEERRKRILELLQREGKVKVTDLSKLFGTSEVTIRGDLDGLEEQGLLQRVHGGAISNYKNYYNMTFHDRTETNGEEKRRIAVEAASMISDGDTVIIGSGTTPLYVMRELKNHKNLIVITNSLPVAHEAGFNRNIDVVVLLGGTINLQYGFIAGDDAINQLNRYKADKLILSSDGVSSEFGVTTYHHLEAELNRRMIALVDKRILVADYTKIGRANFARIEDIEKIDCLISNPNANKDDIEAIREKGVEVRLV</sequence>
<dbReference type="SMART" id="SM00420">
    <property type="entry name" value="HTH_DEOR"/>
    <property type="match status" value="1"/>
</dbReference>
<evidence type="ECO:0000313" key="4">
    <source>
        <dbReference type="EMBL" id="GBG06278.1"/>
    </source>
</evidence>
<keyword evidence="2" id="KW-0804">Transcription</keyword>
<dbReference type="InterPro" id="IPR014036">
    <property type="entry name" value="DeoR-like_C"/>
</dbReference>
<dbReference type="Proteomes" id="UP000245202">
    <property type="component" value="Unassembled WGS sequence"/>
</dbReference>
<dbReference type="SUPFAM" id="SSF100950">
    <property type="entry name" value="NagB/RpiA/CoA transferase-like"/>
    <property type="match status" value="1"/>
</dbReference>
<dbReference type="InterPro" id="IPR036390">
    <property type="entry name" value="WH_DNA-bd_sf"/>
</dbReference>
<organism evidence="4 5">
    <name type="scientific">Paenibacillus agaridevorans</name>
    <dbReference type="NCBI Taxonomy" id="171404"/>
    <lineage>
        <taxon>Bacteria</taxon>
        <taxon>Bacillati</taxon>
        <taxon>Bacillota</taxon>
        <taxon>Bacilli</taxon>
        <taxon>Bacillales</taxon>
        <taxon>Paenibacillaceae</taxon>
        <taxon>Paenibacillus</taxon>
    </lineage>
</organism>
<accession>A0A2R5EMS7</accession>
<reference evidence="4 5" key="1">
    <citation type="submission" date="2017-08" db="EMBL/GenBank/DDBJ databases">
        <title>Substantial Increase in Enzyme Production by Combined Drug-Resistance Mutations in Paenibacillus agaridevorans.</title>
        <authorList>
            <person name="Tanaka Y."/>
            <person name="Funane K."/>
            <person name="Hosaka T."/>
            <person name="Shiwa Y."/>
            <person name="Fujita N."/>
            <person name="Miyazaki T."/>
            <person name="Yoshikawa H."/>
            <person name="Murakami K."/>
            <person name="Kasahara K."/>
            <person name="Inaoka T."/>
            <person name="Hiraga Y."/>
            <person name="Ochi K."/>
        </authorList>
    </citation>
    <scope>NUCLEOTIDE SEQUENCE [LARGE SCALE GENOMIC DNA]</scope>
    <source>
        <strain evidence="4 5">T-3040</strain>
    </source>
</reference>
<name>A0A2R5EMS7_9BACL</name>
<dbReference type="RefSeq" id="WP_087569650.1">
    <property type="nucleotide sequence ID" value="NZ_BDQX01000039.1"/>
</dbReference>
<comment type="caution">
    <text evidence="4">The sequence shown here is derived from an EMBL/GenBank/DDBJ whole genome shotgun (WGS) entry which is preliminary data.</text>
</comment>
<dbReference type="PANTHER" id="PTHR30363:SF44">
    <property type="entry name" value="AGA OPERON TRANSCRIPTIONAL REPRESSOR-RELATED"/>
    <property type="match status" value="1"/>
</dbReference>
<dbReference type="EMBL" id="BDQX01000039">
    <property type="protein sequence ID" value="GBG06278.1"/>
    <property type="molecule type" value="Genomic_DNA"/>
</dbReference>
<keyword evidence="5" id="KW-1185">Reference proteome</keyword>
<gene>
    <name evidence="4" type="ORF">PAT3040_00795</name>
</gene>
<dbReference type="AlphaFoldDB" id="A0A2R5EMS7"/>
<dbReference type="PRINTS" id="PR00033">
    <property type="entry name" value="HTHASNC"/>
</dbReference>
<feature type="domain" description="HTH deoR-type" evidence="3">
    <location>
        <begin position="11"/>
        <end position="66"/>
    </location>
</feature>
<dbReference type="Gene3D" id="1.10.10.10">
    <property type="entry name" value="Winged helix-like DNA-binding domain superfamily/Winged helix DNA-binding domain"/>
    <property type="match status" value="1"/>
</dbReference>
<dbReference type="SUPFAM" id="SSF46785">
    <property type="entry name" value="Winged helix' DNA-binding domain"/>
    <property type="match status" value="1"/>
</dbReference>
<dbReference type="SMART" id="SM01134">
    <property type="entry name" value="DeoRC"/>
    <property type="match status" value="1"/>
</dbReference>
<dbReference type="Pfam" id="PF00455">
    <property type="entry name" value="DeoRC"/>
    <property type="match status" value="1"/>
</dbReference>
<dbReference type="PRINTS" id="PR00037">
    <property type="entry name" value="HTHLACR"/>
</dbReference>
<dbReference type="InterPro" id="IPR037171">
    <property type="entry name" value="NagB/RpiA_transferase-like"/>
</dbReference>
<dbReference type="InterPro" id="IPR050313">
    <property type="entry name" value="Carb_Metab_HTH_regulators"/>
</dbReference>
<dbReference type="GO" id="GO:0043565">
    <property type="term" value="F:sequence-specific DNA binding"/>
    <property type="evidence" value="ECO:0007669"/>
    <property type="project" value="InterPro"/>
</dbReference>